<evidence type="ECO:0000313" key="3">
    <source>
        <dbReference type="Proteomes" id="UP000831113"/>
    </source>
</evidence>
<feature type="transmembrane region" description="Helical" evidence="1">
    <location>
        <begin position="111"/>
        <end position="130"/>
    </location>
</feature>
<name>A0ABY4D3Y1_9BACT</name>
<proteinExistence type="predicted"/>
<feature type="transmembrane region" description="Helical" evidence="1">
    <location>
        <begin position="335"/>
        <end position="352"/>
    </location>
</feature>
<feature type="transmembrane region" description="Helical" evidence="1">
    <location>
        <begin position="84"/>
        <end position="105"/>
    </location>
</feature>
<feature type="transmembrane region" description="Helical" evidence="1">
    <location>
        <begin position="175"/>
        <end position="194"/>
    </location>
</feature>
<feature type="transmembrane region" description="Helical" evidence="1">
    <location>
        <begin position="364"/>
        <end position="382"/>
    </location>
</feature>
<sequence>MLLAAGWGLGCYFETNDDPAIIMLLRGTTAGAPVTDLHLYFHGVSAVLAALYQLWPALPWFGLLLYGLLYIATVLTFTVLDRLLVGRVPSSHITVLLVLFFLVAWLEHGFWFNYVRVPVLLAGAGVLFAAQRPRSRGAFVVGILAFGLSWLIRPSTALMGLLLAAPGAYWLSGRWAMPILAAALVWAGLGAGVLRVTRSPQAAALAALDVPKANLNDFQLLRPVPRTSSDSLALQDVAHWMMTDSTRINLAMFERATRLEPRWFLREIAPTKLQVMLRLLVRDYFPLLLLQAVLLGWVISRKGLPEQRWFWLTQAGYIGLLVLLGVVLKLPPRVGLPLFDFWVISNLLYVLRPTRHARQLPLDRPVVLVLAALAVMAGPYAYKTWHRRVVLQAERHHNELLRTQFTAALPATALLVTDVLPATYKAASPFENPDAVPAKMLTLAGWTTANPSQAAWRQQLTGTRDFAESMYRLAQQGPKVRWLLTPEGAKLLNQHLKQQQPEKPTKLEFISDNKVFTNVADVYQYYHSQPTQNE</sequence>
<feature type="transmembrane region" description="Helical" evidence="1">
    <location>
        <begin position="57"/>
        <end position="77"/>
    </location>
</feature>
<organism evidence="2 3">
    <name type="scientific">Hymenobacter tibetensis</name>
    <dbReference type="NCBI Taxonomy" id="497967"/>
    <lineage>
        <taxon>Bacteria</taxon>
        <taxon>Pseudomonadati</taxon>
        <taxon>Bacteroidota</taxon>
        <taxon>Cytophagia</taxon>
        <taxon>Cytophagales</taxon>
        <taxon>Hymenobacteraceae</taxon>
        <taxon>Hymenobacter</taxon>
    </lineage>
</organism>
<evidence type="ECO:0008006" key="4">
    <source>
        <dbReference type="Google" id="ProtNLM"/>
    </source>
</evidence>
<feature type="transmembrane region" description="Helical" evidence="1">
    <location>
        <begin position="279"/>
        <end position="299"/>
    </location>
</feature>
<dbReference type="EMBL" id="CP094669">
    <property type="protein sequence ID" value="UOG76907.1"/>
    <property type="molecule type" value="Genomic_DNA"/>
</dbReference>
<accession>A0ABY4D3Y1</accession>
<reference evidence="2 3" key="1">
    <citation type="submission" date="2022-03" db="EMBL/GenBank/DDBJ databases">
        <title>Hymenobactersp. isolated from the air.</title>
        <authorList>
            <person name="Won M."/>
            <person name="Kwon S.-W."/>
        </authorList>
    </citation>
    <scope>NUCLEOTIDE SEQUENCE [LARGE SCALE GENOMIC DNA]</scope>
    <source>
        <strain evidence="2 3">KACC 21982</strain>
    </source>
</reference>
<evidence type="ECO:0000313" key="2">
    <source>
        <dbReference type="EMBL" id="UOG76907.1"/>
    </source>
</evidence>
<keyword evidence="1" id="KW-0812">Transmembrane</keyword>
<feature type="transmembrane region" description="Helical" evidence="1">
    <location>
        <begin position="311"/>
        <end position="328"/>
    </location>
</feature>
<gene>
    <name evidence="2" type="ORF">MTX78_09970</name>
</gene>
<feature type="transmembrane region" description="Helical" evidence="1">
    <location>
        <begin position="137"/>
        <end position="163"/>
    </location>
</feature>
<evidence type="ECO:0000256" key="1">
    <source>
        <dbReference type="SAM" id="Phobius"/>
    </source>
</evidence>
<protein>
    <recommendedName>
        <fullName evidence="4">Glycosyltransferase RgtA/B/C/D-like domain-containing protein</fullName>
    </recommendedName>
</protein>
<keyword evidence="3" id="KW-1185">Reference proteome</keyword>
<keyword evidence="1" id="KW-0472">Membrane</keyword>
<dbReference type="RefSeq" id="WP_243802208.1">
    <property type="nucleotide sequence ID" value="NZ_CP094669.1"/>
</dbReference>
<dbReference type="Proteomes" id="UP000831113">
    <property type="component" value="Chromosome"/>
</dbReference>
<keyword evidence="1" id="KW-1133">Transmembrane helix</keyword>